<keyword evidence="4" id="KW-1185">Reference proteome</keyword>
<comment type="caution">
    <text evidence="3">The sequence shown here is derived from an EMBL/GenBank/DDBJ whole genome shotgun (WGS) entry which is preliminary data.</text>
</comment>
<keyword evidence="1" id="KW-0472">Membrane</keyword>
<protein>
    <recommendedName>
        <fullName evidence="2">TadE-like domain-containing protein</fullName>
    </recommendedName>
</protein>
<keyword evidence="1" id="KW-0812">Transmembrane</keyword>
<gene>
    <name evidence="3" type="ORF">Hgul01_00428</name>
</gene>
<sequence length="177" mass="19505">MLKLKHKRKKAGQALVEFALTVTVLFFFLSAIIDLGLAFFAHQGLKGAAYEAVSYGALFPLRSDGTINTQEIRDRLRYESGAPSDGTGARFVNLFDLDNNGAADPASVQADRITIAFVKSPVPNSVPVDCANPATMMRQFCDIRVSVRYRYKPFFSFASLLGAQWIELTAVQQHTLP</sequence>
<reference evidence="3 4" key="1">
    <citation type="submission" date="2024-02" db="EMBL/GenBank/DDBJ databases">
        <title>Herpetosiphon gulosus NBRC 112829.</title>
        <authorList>
            <person name="Ichikawa N."/>
            <person name="Katano-Makiyama Y."/>
            <person name="Hidaka K."/>
        </authorList>
    </citation>
    <scope>NUCLEOTIDE SEQUENCE [LARGE SCALE GENOMIC DNA]</scope>
    <source>
        <strain evidence="3 4">NBRC 112829</strain>
    </source>
</reference>
<dbReference type="Pfam" id="PF07811">
    <property type="entry name" value="TadE"/>
    <property type="match status" value="1"/>
</dbReference>
<keyword evidence="1" id="KW-1133">Transmembrane helix</keyword>
<dbReference type="EMBL" id="BAABRU010000002">
    <property type="protein sequence ID" value="GAA5526652.1"/>
    <property type="molecule type" value="Genomic_DNA"/>
</dbReference>
<accession>A0ABP9WTW7</accession>
<dbReference type="Proteomes" id="UP001428290">
    <property type="component" value="Unassembled WGS sequence"/>
</dbReference>
<evidence type="ECO:0000256" key="1">
    <source>
        <dbReference type="SAM" id="Phobius"/>
    </source>
</evidence>
<proteinExistence type="predicted"/>
<feature type="domain" description="TadE-like" evidence="2">
    <location>
        <begin position="12"/>
        <end position="53"/>
    </location>
</feature>
<name>A0ABP9WTW7_9CHLR</name>
<dbReference type="InterPro" id="IPR012495">
    <property type="entry name" value="TadE-like_dom"/>
</dbReference>
<evidence type="ECO:0000259" key="2">
    <source>
        <dbReference type="Pfam" id="PF07811"/>
    </source>
</evidence>
<evidence type="ECO:0000313" key="3">
    <source>
        <dbReference type="EMBL" id="GAA5526652.1"/>
    </source>
</evidence>
<organism evidence="3 4">
    <name type="scientific">Herpetosiphon gulosus</name>
    <dbReference type="NCBI Taxonomy" id="1973496"/>
    <lineage>
        <taxon>Bacteria</taxon>
        <taxon>Bacillati</taxon>
        <taxon>Chloroflexota</taxon>
        <taxon>Chloroflexia</taxon>
        <taxon>Herpetosiphonales</taxon>
        <taxon>Herpetosiphonaceae</taxon>
        <taxon>Herpetosiphon</taxon>
    </lineage>
</organism>
<feature type="transmembrane region" description="Helical" evidence="1">
    <location>
        <begin position="12"/>
        <end position="33"/>
    </location>
</feature>
<dbReference type="RefSeq" id="WP_345720298.1">
    <property type="nucleotide sequence ID" value="NZ_BAABRU010000002.1"/>
</dbReference>
<evidence type="ECO:0000313" key="4">
    <source>
        <dbReference type="Proteomes" id="UP001428290"/>
    </source>
</evidence>